<evidence type="ECO:0008006" key="4">
    <source>
        <dbReference type="Google" id="ProtNLM"/>
    </source>
</evidence>
<proteinExistence type="predicted"/>
<organism evidence="2 3">
    <name type="scientific">Mucilaginibacter terrigena</name>
    <dbReference type="NCBI Taxonomy" id="2492395"/>
    <lineage>
        <taxon>Bacteria</taxon>
        <taxon>Pseudomonadati</taxon>
        <taxon>Bacteroidota</taxon>
        <taxon>Sphingobacteriia</taxon>
        <taxon>Sphingobacteriales</taxon>
        <taxon>Sphingobacteriaceae</taxon>
        <taxon>Mucilaginibacter</taxon>
    </lineage>
</organism>
<evidence type="ECO:0000313" key="2">
    <source>
        <dbReference type="EMBL" id="RYU86234.1"/>
    </source>
</evidence>
<keyword evidence="3" id="KW-1185">Reference proteome</keyword>
<keyword evidence="1" id="KW-0472">Membrane</keyword>
<name>A0A4Q5LGX2_9SPHI</name>
<dbReference type="Proteomes" id="UP000293331">
    <property type="component" value="Unassembled WGS sequence"/>
</dbReference>
<evidence type="ECO:0000256" key="1">
    <source>
        <dbReference type="SAM" id="Phobius"/>
    </source>
</evidence>
<accession>A0A4Q5LGX2</accession>
<dbReference type="RefSeq" id="WP_129878200.1">
    <property type="nucleotide sequence ID" value="NZ_SEWG01000010.1"/>
</dbReference>
<sequence length="78" mass="8576">MKNPFKKHDSSGKLLAGLALGAAFAGAIVYLYIKRKADIDAAAAELKEHAQDYLKEKRKTAKKIKTDVNELADVIHHS</sequence>
<dbReference type="AlphaFoldDB" id="A0A4Q5LGX2"/>
<reference evidence="2 3" key="1">
    <citation type="submission" date="2019-02" db="EMBL/GenBank/DDBJ databases">
        <title>Bacterial novel species Mucilaginibacter sp. 17JY9-4 isolated from soil.</title>
        <authorList>
            <person name="Jung H.-Y."/>
        </authorList>
    </citation>
    <scope>NUCLEOTIDE SEQUENCE [LARGE SCALE GENOMIC DNA]</scope>
    <source>
        <strain evidence="2 3">17JY9-4</strain>
    </source>
</reference>
<feature type="transmembrane region" description="Helical" evidence="1">
    <location>
        <begin position="14"/>
        <end position="33"/>
    </location>
</feature>
<protein>
    <recommendedName>
        <fullName evidence="4">YtxH domain-containing protein</fullName>
    </recommendedName>
</protein>
<gene>
    <name evidence="2" type="ORF">EWM62_18685</name>
</gene>
<comment type="caution">
    <text evidence="2">The sequence shown here is derived from an EMBL/GenBank/DDBJ whole genome shotgun (WGS) entry which is preliminary data.</text>
</comment>
<keyword evidence="1" id="KW-0812">Transmembrane</keyword>
<keyword evidence="1" id="KW-1133">Transmembrane helix</keyword>
<evidence type="ECO:0000313" key="3">
    <source>
        <dbReference type="Proteomes" id="UP000293331"/>
    </source>
</evidence>
<dbReference type="EMBL" id="SEWG01000010">
    <property type="protein sequence ID" value="RYU86234.1"/>
    <property type="molecule type" value="Genomic_DNA"/>
</dbReference>